<keyword evidence="3" id="KW-0004">4Fe-4S</keyword>
<dbReference type="EMBL" id="JADEZV010000001">
    <property type="protein sequence ID" value="MBE9390650.1"/>
    <property type="molecule type" value="Genomic_DNA"/>
</dbReference>
<evidence type="ECO:0000256" key="6">
    <source>
        <dbReference type="ARBA" id="ARBA00023014"/>
    </source>
</evidence>
<dbReference type="PANTHER" id="PTHR42989">
    <property type="entry name" value="HYDROGENASE-4 COMPONENT I"/>
    <property type="match status" value="1"/>
</dbReference>
<dbReference type="GO" id="GO:0008137">
    <property type="term" value="F:NADH dehydrogenase (ubiquinone) activity"/>
    <property type="evidence" value="ECO:0007669"/>
    <property type="project" value="InterPro"/>
</dbReference>
<keyword evidence="5" id="KW-0408">Iron</keyword>
<dbReference type="AlphaFoldDB" id="A0A843AGL7"/>
<name>A0A843AGL7_9CREN</name>
<evidence type="ECO:0000259" key="7">
    <source>
        <dbReference type="Pfam" id="PF01058"/>
    </source>
</evidence>
<evidence type="ECO:0000313" key="9">
    <source>
        <dbReference type="Proteomes" id="UP000652307"/>
    </source>
</evidence>
<dbReference type="InterPro" id="IPR006138">
    <property type="entry name" value="NADH_UQ_OxRdtase_20Kd_su"/>
</dbReference>
<dbReference type="Gene3D" id="3.40.50.12280">
    <property type="match status" value="1"/>
</dbReference>
<evidence type="ECO:0000313" key="8">
    <source>
        <dbReference type="EMBL" id="MBE9390650.1"/>
    </source>
</evidence>
<dbReference type="Pfam" id="PF01058">
    <property type="entry name" value="Oxidored_q6"/>
    <property type="match status" value="1"/>
</dbReference>
<sequence length="251" mass="28360">MILEEEGKKLKKRAYDLLSRSVFVLRVDSGSCNGCDISVLASLTPLYDVERFGVKVVYSPRQADVILITGPITRQFYPAMKIIYESTPKPCVVVACGSCASSGGIWYNTYDTLGGADKVVPVDVYIPGCPPRPAAIIHGMLVALDVLEQKIKKLEYSEEKEWKTTESELKFGGLLKSYSVFRSLKLDCRRYLGYKLGNKFLMDYAEIMRNCNSLEELKKKTTGLLSRWNNDSRIKEIIELLNKRVEDYLKG</sequence>
<dbReference type="GO" id="GO:0048038">
    <property type="term" value="F:quinone binding"/>
    <property type="evidence" value="ECO:0007669"/>
    <property type="project" value="InterPro"/>
</dbReference>
<protein>
    <submittedName>
        <fullName evidence="8">NADH-quinone oxidoreductase subunit B family protein</fullName>
    </submittedName>
</protein>
<dbReference type="InterPro" id="IPR052375">
    <property type="entry name" value="Complex_I_20kDa-like"/>
</dbReference>
<dbReference type="SUPFAM" id="SSF56770">
    <property type="entry name" value="HydA/Nqo6-like"/>
    <property type="match status" value="1"/>
</dbReference>
<comment type="caution">
    <text evidence="8">The sequence shown here is derived from an EMBL/GenBank/DDBJ whole genome shotgun (WGS) entry which is preliminary data.</text>
</comment>
<dbReference type="GeneID" id="12450391"/>
<organism evidence="8 9">
    <name type="scientific">Fervidicoccus fontis</name>
    <dbReference type="NCBI Taxonomy" id="683846"/>
    <lineage>
        <taxon>Archaea</taxon>
        <taxon>Thermoproteota</taxon>
        <taxon>Thermoprotei</taxon>
        <taxon>Fervidicoccales</taxon>
        <taxon>Fervidicoccaceae</taxon>
        <taxon>Fervidicoccus</taxon>
    </lineage>
</organism>
<dbReference type="Proteomes" id="UP000652307">
    <property type="component" value="Unassembled WGS sequence"/>
</dbReference>
<proteinExistence type="inferred from homology"/>
<accession>A0A843AGL7</accession>
<evidence type="ECO:0000256" key="1">
    <source>
        <dbReference type="ARBA" id="ARBA00001966"/>
    </source>
</evidence>
<dbReference type="NCBIfam" id="NF005012">
    <property type="entry name" value="PRK06411.1"/>
    <property type="match status" value="1"/>
</dbReference>
<comment type="similarity">
    <text evidence="2">Belongs to the complex I 20 kDa subunit family.</text>
</comment>
<reference evidence="8" key="1">
    <citation type="submission" date="2020-10" db="EMBL/GenBank/DDBJ databases">
        <title>Fervidococcus fontis strain 3639Fd - the first crenarchaeon capable of growth on lipids.</title>
        <authorList>
            <person name="Kochetkova T.V."/>
            <person name="Elcheninov A.G."/>
            <person name="Toschakov S.V."/>
            <person name="Kublanov I.V."/>
        </authorList>
    </citation>
    <scope>NUCLEOTIDE SEQUENCE</scope>
    <source>
        <strain evidence="8">3639Fd</strain>
    </source>
</reference>
<keyword evidence="6" id="KW-0411">Iron-sulfur</keyword>
<gene>
    <name evidence="8" type="ORF">IOK49_00925</name>
</gene>
<dbReference type="PROSITE" id="PS01150">
    <property type="entry name" value="COMPLEX1_20K"/>
    <property type="match status" value="1"/>
</dbReference>
<dbReference type="OMA" id="LRIYHAM"/>
<evidence type="ECO:0000256" key="5">
    <source>
        <dbReference type="ARBA" id="ARBA00023004"/>
    </source>
</evidence>
<keyword evidence="4" id="KW-0479">Metal-binding</keyword>
<dbReference type="RefSeq" id="WP_014558421.1">
    <property type="nucleotide sequence ID" value="NZ_JADEZV010000001.1"/>
</dbReference>
<evidence type="ECO:0000256" key="4">
    <source>
        <dbReference type="ARBA" id="ARBA00022723"/>
    </source>
</evidence>
<dbReference type="GO" id="GO:0051539">
    <property type="term" value="F:4 iron, 4 sulfur cluster binding"/>
    <property type="evidence" value="ECO:0007669"/>
    <property type="project" value="UniProtKB-KW"/>
</dbReference>
<dbReference type="InterPro" id="IPR006137">
    <property type="entry name" value="NADH_UbQ_OxRdtase-like_20kDa"/>
</dbReference>
<dbReference type="GO" id="GO:0046872">
    <property type="term" value="F:metal ion binding"/>
    <property type="evidence" value="ECO:0007669"/>
    <property type="project" value="UniProtKB-KW"/>
</dbReference>
<comment type="cofactor">
    <cofactor evidence="1">
        <name>[4Fe-4S] cluster</name>
        <dbReference type="ChEBI" id="CHEBI:49883"/>
    </cofactor>
</comment>
<evidence type="ECO:0000256" key="3">
    <source>
        <dbReference type="ARBA" id="ARBA00022485"/>
    </source>
</evidence>
<dbReference type="PANTHER" id="PTHR42989:SF1">
    <property type="entry name" value="FORMATE HYDROGENLYASE SUBUNIT 7-RELATED"/>
    <property type="match status" value="1"/>
</dbReference>
<evidence type="ECO:0000256" key="2">
    <source>
        <dbReference type="ARBA" id="ARBA00009173"/>
    </source>
</evidence>
<feature type="domain" description="NADH:ubiquinone oxidoreductase-like 20kDa subunit" evidence="7">
    <location>
        <begin position="32"/>
        <end position="140"/>
    </location>
</feature>